<name>A0A1M7EEC2_9FLAO</name>
<sequence length="127" mass="13909">MKKNIFAIALLSVFLLTSCKQEKTNFEKKSETAAATDSITSTIAKDSIASTDLVKSTLKDSSGKTLEVVFDNTKDVATLVFNGENLELKGQKPASGIWYKNDHYELRGKGDDVQLSKDGKVVFENAK</sequence>
<evidence type="ECO:0000256" key="2">
    <source>
        <dbReference type="ARBA" id="ARBA00023136"/>
    </source>
</evidence>
<evidence type="ECO:0000256" key="3">
    <source>
        <dbReference type="ARBA" id="ARBA00023139"/>
    </source>
</evidence>
<dbReference type="Proteomes" id="UP000093508">
    <property type="component" value="Unassembled WGS sequence"/>
</dbReference>
<dbReference type="Pfam" id="PF09864">
    <property type="entry name" value="MliC"/>
    <property type="match status" value="1"/>
</dbReference>
<keyword evidence="2" id="KW-0472">Membrane</keyword>
<evidence type="ECO:0000256" key="4">
    <source>
        <dbReference type="ARBA" id="ARBA00023288"/>
    </source>
</evidence>
<keyword evidence="4" id="KW-0449">Lipoprotein</keyword>
<dbReference type="RefSeq" id="WP_066700170.1">
    <property type="nucleotide sequence ID" value="NZ_FRBM01000007.1"/>
</dbReference>
<dbReference type="STRING" id="1423959.SAMN05444407_107150"/>
<dbReference type="OrthoDB" id="1273481at2"/>
<dbReference type="PROSITE" id="PS51257">
    <property type="entry name" value="PROKAR_LIPOPROTEIN"/>
    <property type="match status" value="1"/>
</dbReference>
<proteinExistence type="predicted"/>
<dbReference type="InterPro" id="IPR018660">
    <property type="entry name" value="MliC"/>
</dbReference>
<dbReference type="SUPFAM" id="SSF141488">
    <property type="entry name" value="YdhA-like"/>
    <property type="match status" value="1"/>
</dbReference>
<dbReference type="Gene3D" id="2.40.128.200">
    <property type="match status" value="1"/>
</dbReference>
<evidence type="ECO:0000259" key="5">
    <source>
        <dbReference type="Pfam" id="PF09864"/>
    </source>
</evidence>
<dbReference type="AlphaFoldDB" id="A0A1M7EEC2"/>
<organism evidence="7 9">
    <name type="scientific">Chryseobacterium contaminans</name>
    <dbReference type="NCBI Taxonomy" id="1423959"/>
    <lineage>
        <taxon>Bacteria</taxon>
        <taxon>Pseudomonadati</taxon>
        <taxon>Bacteroidota</taxon>
        <taxon>Flavobacteriia</taxon>
        <taxon>Flavobacteriales</taxon>
        <taxon>Weeksellaceae</taxon>
        <taxon>Chryseobacterium group</taxon>
        <taxon>Chryseobacterium</taxon>
    </lineage>
</organism>
<evidence type="ECO:0000313" key="8">
    <source>
        <dbReference type="Proteomes" id="UP000093508"/>
    </source>
</evidence>
<dbReference type="Proteomes" id="UP000184069">
    <property type="component" value="Unassembled WGS sequence"/>
</dbReference>
<keyword evidence="1" id="KW-0732">Signal</keyword>
<reference evidence="6 8" key="1">
    <citation type="submission" date="2016-07" db="EMBL/GenBank/DDBJ databases">
        <authorList>
            <person name="Jeong J.-J."/>
            <person name="Kim D.W."/>
            <person name="Sang M.K."/>
            <person name="Choi I.-G."/>
            <person name="Kim K.D."/>
        </authorList>
    </citation>
    <scope>NUCLEOTIDE SEQUENCE [LARGE SCALE GENOMIC DNA]</scope>
    <source>
        <strain evidence="6 8">C-26</strain>
    </source>
</reference>
<gene>
    <name evidence="6" type="ORF">BBH99_03485</name>
    <name evidence="7" type="ORF">SAMN05444407_107150</name>
</gene>
<feature type="domain" description="C-type lysozyme inhibitor" evidence="5">
    <location>
        <begin position="62"/>
        <end position="120"/>
    </location>
</feature>
<keyword evidence="3" id="KW-0564">Palmitate</keyword>
<accession>A0A1M7EEC2</accession>
<keyword evidence="8" id="KW-1185">Reference proteome</keyword>
<evidence type="ECO:0000313" key="9">
    <source>
        <dbReference type="Proteomes" id="UP000184069"/>
    </source>
</evidence>
<dbReference type="EMBL" id="MAYF01000356">
    <property type="protein sequence ID" value="OCA69862.1"/>
    <property type="molecule type" value="Genomic_DNA"/>
</dbReference>
<dbReference type="EMBL" id="FRBM01000007">
    <property type="protein sequence ID" value="SHL90122.1"/>
    <property type="molecule type" value="Genomic_DNA"/>
</dbReference>
<protein>
    <submittedName>
        <fullName evidence="7">Membrane-bound lysozyme-inhibitor of c-type lysozyme</fullName>
    </submittedName>
</protein>
<dbReference type="InterPro" id="IPR036328">
    <property type="entry name" value="MliC_sf"/>
</dbReference>
<evidence type="ECO:0000256" key="1">
    <source>
        <dbReference type="ARBA" id="ARBA00022729"/>
    </source>
</evidence>
<evidence type="ECO:0000313" key="6">
    <source>
        <dbReference type="EMBL" id="OCA69862.1"/>
    </source>
</evidence>
<evidence type="ECO:0000313" key="7">
    <source>
        <dbReference type="EMBL" id="SHL90122.1"/>
    </source>
</evidence>
<reference evidence="7 9" key="2">
    <citation type="submission" date="2016-11" db="EMBL/GenBank/DDBJ databases">
        <authorList>
            <person name="Jaros S."/>
            <person name="Januszkiewicz K."/>
            <person name="Wedrychowicz H."/>
        </authorList>
    </citation>
    <scope>NUCLEOTIDE SEQUENCE [LARGE SCALE GENOMIC DNA]</scope>
    <source>
        <strain evidence="7 9">DSM 27621</strain>
    </source>
</reference>